<proteinExistence type="predicted"/>
<dbReference type="AlphaFoldDB" id="A0A2S5B638"/>
<accession>A0A2S5B638</accession>
<protein>
    <submittedName>
        <fullName evidence="2">Uncharacterized protein</fullName>
    </submittedName>
</protein>
<sequence length="101" mass="11549">MSATPPHRYTSFHPFQSNAERKAEAAKWHAEQLAQEHQSGHARDHQDKGPAVAALTRVLSNDGLERAKRQNQQAVERSVGRVELSHRQQVHYRQRFAGRAF</sequence>
<feature type="compositionally biased region" description="Basic and acidic residues" evidence="1">
    <location>
        <begin position="38"/>
        <end position="48"/>
    </location>
</feature>
<evidence type="ECO:0000313" key="3">
    <source>
        <dbReference type="Proteomes" id="UP000237144"/>
    </source>
</evidence>
<reference evidence="2 3" key="1">
    <citation type="journal article" date="2018" name="Front. Microbiol.">
        <title>Prospects for Fungal Bioremediation of Acidic Radioactive Waste Sites: Characterization and Genome Sequence of Rhodotorula taiwanensis MD1149.</title>
        <authorList>
            <person name="Tkavc R."/>
            <person name="Matrosova V.Y."/>
            <person name="Grichenko O.E."/>
            <person name="Gostincar C."/>
            <person name="Volpe R.P."/>
            <person name="Klimenkova P."/>
            <person name="Gaidamakova E.K."/>
            <person name="Zhou C.E."/>
            <person name="Stewart B.J."/>
            <person name="Lyman M.G."/>
            <person name="Malfatti S.A."/>
            <person name="Rubinfeld B."/>
            <person name="Courtot M."/>
            <person name="Singh J."/>
            <person name="Dalgard C.L."/>
            <person name="Hamilton T."/>
            <person name="Frey K.G."/>
            <person name="Gunde-Cimerman N."/>
            <person name="Dugan L."/>
            <person name="Daly M.J."/>
        </authorList>
    </citation>
    <scope>NUCLEOTIDE SEQUENCE [LARGE SCALE GENOMIC DNA]</scope>
    <source>
        <strain evidence="2 3">MD1149</strain>
    </source>
</reference>
<feature type="region of interest" description="Disordered" evidence="1">
    <location>
        <begin position="1"/>
        <end position="52"/>
    </location>
</feature>
<comment type="caution">
    <text evidence="2">The sequence shown here is derived from an EMBL/GenBank/DDBJ whole genome shotgun (WGS) entry which is preliminary data.</text>
</comment>
<keyword evidence="3" id="KW-1185">Reference proteome</keyword>
<dbReference type="EMBL" id="PJQD01000055">
    <property type="protein sequence ID" value="POY72216.1"/>
    <property type="molecule type" value="Genomic_DNA"/>
</dbReference>
<feature type="compositionally biased region" description="Basic and acidic residues" evidence="1">
    <location>
        <begin position="19"/>
        <end position="30"/>
    </location>
</feature>
<dbReference type="Proteomes" id="UP000237144">
    <property type="component" value="Unassembled WGS sequence"/>
</dbReference>
<organism evidence="2 3">
    <name type="scientific">Rhodotorula taiwanensis</name>
    <dbReference type="NCBI Taxonomy" id="741276"/>
    <lineage>
        <taxon>Eukaryota</taxon>
        <taxon>Fungi</taxon>
        <taxon>Dikarya</taxon>
        <taxon>Basidiomycota</taxon>
        <taxon>Pucciniomycotina</taxon>
        <taxon>Microbotryomycetes</taxon>
        <taxon>Sporidiobolales</taxon>
        <taxon>Sporidiobolaceae</taxon>
        <taxon>Rhodotorula</taxon>
    </lineage>
</organism>
<name>A0A2S5B638_9BASI</name>
<evidence type="ECO:0000256" key="1">
    <source>
        <dbReference type="SAM" id="MobiDB-lite"/>
    </source>
</evidence>
<feature type="region of interest" description="Disordered" evidence="1">
    <location>
        <begin position="64"/>
        <end position="87"/>
    </location>
</feature>
<evidence type="ECO:0000313" key="2">
    <source>
        <dbReference type="EMBL" id="POY72216.1"/>
    </source>
</evidence>
<gene>
    <name evidence="2" type="ORF">BMF94_4722</name>
</gene>